<reference evidence="1 2" key="1">
    <citation type="submission" date="2019-03" db="EMBL/GenBank/DDBJ databases">
        <title>Alkanindiges illinoisensis: a potential pathogenic isolated from ascites of a gastric cancer patient with abdominal metastasis.</title>
        <authorList>
            <person name="Hu X."/>
            <person name="Yang B."/>
            <person name="Yan X."/>
            <person name="Lin L."/>
            <person name="Zhao H."/>
            <person name="Zhou F."/>
            <person name="Su B."/>
            <person name="Chen J."/>
            <person name="Rui Y."/>
            <person name="Wang Q."/>
            <person name="Zheng L."/>
        </authorList>
    </citation>
    <scope>NUCLEOTIDE SEQUENCE [LARGE SCALE GENOMIC DNA]</scope>
    <source>
        <strain evidence="1 2">NFYY 23406</strain>
    </source>
</reference>
<sequence>MTYAATGTNTDSGKGIHFSHQDWEVACDNTRTCRAAGYQTDDGDSFPVSVLLTRKAGAGQNVNGQVKLGNTGYVENQPSPQAVQLFINNTSYGKVLLNGEGLDGHLSSAQIQALIAALAGHTVIQFRSGQDTWNLSGQGAAAVLLKMDDVQGRVGTTSALVHKGKKTEASVLPALPMPVVNWIKPVESPALKRLAKSVDLVQLKKEILAQTPKTDDDYCPVMNGEDDSAKFEMDIQPLNSHQLLASGLCWRGAYNEGYGYWVINAQKPYQPKLVTTGASDYADGVISAAQKGRGLGDCWSHEEWTWNGQQFIQTDDSTTGMCRMVEMGGAWDLPTRVAIVRKHVKK</sequence>
<organism evidence="1 2">
    <name type="scientific">Alkanindiges illinoisensis</name>
    <dbReference type="NCBI Taxonomy" id="197183"/>
    <lineage>
        <taxon>Bacteria</taxon>
        <taxon>Pseudomonadati</taxon>
        <taxon>Pseudomonadota</taxon>
        <taxon>Gammaproteobacteria</taxon>
        <taxon>Moraxellales</taxon>
        <taxon>Moraxellaceae</taxon>
        <taxon>Alkanindiges</taxon>
    </lineage>
</organism>
<evidence type="ECO:0000313" key="1">
    <source>
        <dbReference type="EMBL" id="TEU30268.1"/>
    </source>
</evidence>
<dbReference type="OrthoDB" id="6183301at2"/>
<comment type="caution">
    <text evidence="1">The sequence shown here is derived from an EMBL/GenBank/DDBJ whole genome shotgun (WGS) entry which is preliminary data.</text>
</comment>
<gene>
    <name evidence="1" type="ORF">E2B99_02720</name>
</gene>
<dbReference type="AlphaFoldDB" id="A0A4Y7XG90"/>
<protein>
    <submittedName>
        <fullName evidence="1">DUF1176 domain-containing protein</fullName>
    </submittedName>
</protein>
<proteinExistence type="predicted"/>
<dbReference type="Proteomes" id="UP000297834">
    <property type="component" value="Unassembled WGS sequence"/>
</dbReference>
<dbReference type="STRING" id="1120977.GCA_000619845_02782"/>
<dbReference type="InterPro" id="IPR009560">
    <property type="entry name" value="DUF1176"/>
</dbReference>
<name>A0A4Y7XG90_9GAMM</name>
<evidence type="ECO:0000313" key="2">
    <source>
        <dbReference type="Proteomes" id="UP000297834"/>
    </source>
</evidence>
<keyword evidence="2" id="KW-1185">Reference proteome</keyword>
<dbReference type="Pfam" id="PF06674">
    <property type="entry name" value="DUF1176"/>
    <property type="match status" value="1"/>
</dbReference>
<dbReference type="EMBL" id="SNTY01000010">
    <property type="protein sequence ID" value="TEU30268.1"/>
    <property type="molecule type" value="Genomic_DNA"/>
</dbReference>
<accession>A0A4Y7XG90</accession>
<dbReference type="RefSeq" id="WP_134243483.1">
    <property type="nucleotide sequence ID" value="NZ_SNTY01000010.1"/>
</dbReference>